<feature type="chain" id="PRO_5032442531" description="PBP domain-containing protein" evidence="1">
    <location>
        <begin position="25"/>
        <end position="187"/>
    </location>
</feature>
<accession>A0A7S9LPI5</accession>
<proteinExistence type="predicted"/>
<evidence type="ECO:0008006" key="4">
    <source>
        <dbReference type="Google" id="ProtNLM"/>
    </source>
</evidence>
<keyword evidence="1" id="KW-0732">Signal</keyword>
<keyword evidence="3" id="KW-1185">Reference proteome</keyword>
<feature type="signal peptide" evidence="1">
    <location>
        <begin position="1"/>
        <end position="24"/>
    </location>
</feature>
<dbReference type="KEGG" id="poz:I0K15_13950"/>
<evidence type="ECO:0000313" key="3">
    <source>
        <dbReference type="Proteomes" id="UP000594800"/>
    </source>
</evidence>
<dbReference type="Proteomes" id="UP000594800">
    <property type="component" value="Chromosome"/>
</dbReference>
<protein>
    <recommendedName>
        <fullName evidence="4">PBP domain-containing protein</fullName>
    </recommendedName>
</protein>
<dbReference type="AlphaFoldDB" id="A0A7S9LPI5"/>
<reference evidence="2 3" key="1">
    <citation type="submission" date="2020-11" db="EMBL/GenBank/DDBJ databases">
        <title>Description of Pontivivens ytuae sp. nov. isolated from deep sea sediment of Mariana Trench.</title>
        <authorList>
            <person name="Wang Z."/>
            <person name="Sun Q.-L."/>
            <person name="Xu X.-D."/>
            <person name="Tang Y.-Z."/>
            <person name="Zhang J."/>
        </authorList>
    </citation>
    <scope>NUCLEOTIDE SEQUENCE [LARGE SCALE GENOMIC DNA]</scope>
    <source>
        <strain evidence="2 3">MT2928</strain>
    </source>
</reference>
<dbReference type="EMBL" id="CP064942">
    <property type="protein sequence ID" value="QPH52904.1"/>
    <property type="molecule type" value="Genomic_DNA"/>
</dbReference>
<name>A0A7S9LPI5_9RHOB</name>
<gene>
    <name evidence="2" type="ORF">I0K15_13950</name>
</gene>
<sequence>MYDYVYKGVCRALCLFAVAGSLFAASADARSFPSDPGLAEGVRLALWNVPDDVMRAVERANLDGGIDSSFRSQAIGDFDVFVAFADDIENLSVVPFADTLGFDAALLTRRDGGASFRAGYVFAPGSDRLLRVVVFDGPSSLERVTATCIGSLIHELAAVPGALEFGPGFTLEPFGRCAVDGGPVALD</sequence>
<evidence type="ECO:0000256" key="1">
    <source>
        <dbReference type="SAM" id="SignalP"/>
    </source>
</evidence>
<dbReference type="RefSeq" id="WP_196102115.1">
    <property type="nucleotide sequence ID" value="NZ_CP064942.1"/>
</dbReference>
<organism evidence="2 3">
    <name type="scientific">Pontivivens ytuae</name>
    <dbReference type="NCBI Taxonomy" id="2789856"/>
    <lineage>
        <taxon>Bacteria</taxon>
        <taxon>Pseudomonadati</taxon>
        <taxon>Pseudomonadota</taxon>
        <taxon>Alphaproteobacteria</taxon>
        <taxon>Rhodobacterales</taxon>
        <taxon>Paracoccaceae</taxon>
        <taxon>Pontivivens</taxon>
    </lineage>
</organism>
<evidence type="ECO:0000313" key="2">
    <source>
        <dbReference type="EMBL" id="QPH52904.1"/>
    </source>
</evidence>